<accession>A0ABQ7JVA3</accession>
<evidence type="ECO:0000313" key="2">
    <source>
        <dbReference type="EMBL" id="KAG0285810.1"/>
    </source>
</evidence>
<name>A0ABQ7JVA3_9FUNG</name>
<dbReference type="EMBL" id="JAAAIM010000630">
    <property type="protein sequence ID" value="KAG0285810.1"/>
    <property type="molecule type" value="Genomic_DNA"/>
</dbReference>
<keyword evidence="1" id="KW-0732">Signal</keyword>
<organism evidence="2 3">
    <name type="scientific">Linnemannia gamsii</name>
    <dbReference type="NCBI Taxonomy" id="64522"/>
    <lineage>
        <taxon>Eukaryota</taxon>
        <taxon>Fungi</taxon>
        <taxon>Fungi incertae sedis</taxon>
        <taxon>Mucoromycota</taxon>
        <taxon>Mortierellomycotina</taxon>
        <taxon>Mortierellomycetes</taxon>
        <taxon>Mortierellales</taxon>
        <taxon>Mortierellaceae</taxon>
        <taxon>Linnemannia</taxon>
    </lineage>
</organism>
<feature type="chain" id="PRO_5045631306" evidence="1">
    <location>
        <begin position="22"/>
        <end position="217"/>
    </location>
</feature>
<evidence type="ECO:0000313" key="3">
    <source>
        <dbReference type="Proteomes" id="UP001194696"/>
    </source>
</evidence>
<dbReference type="Proteomes" id="UP001194696">
    <property type="component" value="Unassembled WGS sequence"/>
</dbReference>
<protein>
    <submittedName>
        <fullName evidence="2">Uncharacterized protein</fullName>
    </submittedName>
</protein>
<reference evidence="2 3" key="1">
    <citation type="journal article" date="2020" name="Fungal Divers.">
        <title>Resolving the Mortierellaceae phylogeny through synthesis of multi-gene phylogenetics and phylogenomics.</title>
        <authorList>
            <person name="Vandepol N."/>
            <person name="Liber J."/>
            <person name="Desiro A."/>
            <person name="Na H."/>
            <person name="Kennedy M."/>
            <person name="Barry K."/>
            <person name="Grigoriev I.V."/>
            <person name="Miller A.N."/>
            <person name="O'Donnell K."/>
            <person name="Stajich J.E."/>
            <person name="Bonito G."/>
        </authorList>
    </citation>
    <scope>NUCLEOTIDE SEQUENCE [LARGE SCALE GENOMIC DNA]</scope>
    <source>
        <strain evidence="2 3">AD045</strain>
    </source>
</reference>
<comment type="caution">
    <text evidence="2">The sequence shown here is derived from an EMBL/GenBank/DDBJ whole genome shotgun (WGS) entry which is preliminary data.</text>
</comment>
<gene>
    <name evidence="2" type="ORF">BGZ96_010013</name>
</gene>
<sequence>MLSLNKSTLSISLALITVVSAVPQGLGFDAYDPIHSSGSGFISNSGSNINYVSGSSAGYDSDLGLDYGSTTEVPVSPINNVRPIVNVFPPNINDYSYDYNYSNNYGFGASDLDWGLGGGGGGPADLGALSAGIPAIMGGGPVNIGALGAGIPVMMGGDGGFSNLDALSAGVSGMVNPADLGALGGDAPPIMGMANAADVSGIIVSLQDALRGVSGRV</sequence>
<evidence type="ECO:0000256" key="1">
    <source>
        <dbReference type="SAM" id="SignalP"/>
    </source>
</evidence>
<keyword evidence="3" id="KW-1185">Reference proteome</keyword>
<proteinExistence type="predicted"/>
<feature type="signal peptide" evidence="1">
    <location>
        <begin position="1"/>
        <end position="21"/>
    </location>
</feature>